<evidence type="ECO:0000313" key="2">
    <source>
        <dbReference type="Proteomes" id="UP000198551"/>
    </source>
</evidence>
<gene>
    <name evidence="1" type="ORF">GA0070215_1385</name>
</gene>
<reference evidence="2" key="1">
    <citation type="submission" date="2016-06" db="EMBL/GenBank/DDBJ databases">
        <authorList>
            <person name="Varghese N."/>
        </authorList>
    </citation>
    <scope>NUCLEOTIDE SEQUENCE [LARGE SCALE GENOMIC DNA]</scope>
    <source>
        <strain evidence="2">DSM 45555</strain>
    </source>
</reference>
<dbReference type="NCBIfam" id="TIGR04096">
    <property type="entry name" value="dnd_rel_methyl"/>
    <property type="match status" value="1"/>
</dbReference>
<dbReference type="EMBL" id="FMCV01000038">
    <property type="protein sequence ID" value="SCF45843.1"/>
    <property type="molecule type" value="Genomic_DNA"/>
</dbReference>
<dbReference type="GO" id="GO:0008168">
    <property type="term" value="F:methyltransferase activity"/>
    <property type="evidence" value="ECO:0007669"/>
    <property type="project" value="UniProtKB-KW"/>
</dbReference>
<dbReference type="Proteomes" id="UP000198551">
    <property type="component" value="Unassembled WGS sequence"/>
</dbReference>
<keyword evidence="1" id="KW-0808">Transferase</keyword>
<keyword evidence="2" id="KW-1185">Reference proteome</keyword>
<dbReference type="InterPro" id="IPR024019">
    <property type="entry name" value="CHP04096"/>
</dbReference>
<dbReference type="GO" id="GO:0032259">
    <property type="term" value="P:methylation"/>
    <property type="evidence" value="ECO:0007669"/>
    <property type="project" value="UniProtKB-KW"/>
</dbReference>
<protein>
    <submittedName>
        <fullName evidence="1">DNA phosphorothioation-associated putative methyltransferase</fullName>
    </submittedName>
</protein>
<name>A0A1C5AKZ1_9ACTN</name>
<evidence type="ECO:0000313" key="1">
    <source>
        <dbReference type="EMBL" id="SCF45843.1"/>
    </source>
</evidence>
<dbReference type="RefSeq" id="WP_091051453.1">
    <property type="nucleotide sequence ID" value="NZ_FMCV01000038.1"/>
</dbReference>
<organism evidence="1 2">
    <name type="scientific">Micromonospora marina</name>
    <dbReference type="NCBI Taxonomy" id="307120"/>
    <lineage>
        <taxon>Bacteria</taxon>
        <taxon>Bacillati</taxon>
        <taxon>Actinomycetota</taxon>
        <taxon>Actinomycetes</taxon>
        <taxon>Micromonosporales</taxon>
        <taxon>Micromonosporaceae</taxon>
        <taxon>Micromonospora</taxon>
    </lineage>
</organism>
<keyword evidence="1" id="KW-0489">Methyltransferase</keyword>
<dbReference type="AlphaFoldDB" id="A0A1C5AKZ1"/>
<proteinExistence type="predicted"/>
<sequence>MDSAQVIPRHQTAISRQQLSKPIALAVADGILSANSTLFDYGCGRGGDVTRLQAMGYAAHGWDPGHSPNAERRAADVVNLGYVINVIEDPTERARTLASAWALARQVLIVAARPDWEARTVTGHHHGDGIITKRGTFQKFYNQEELRNWINVQLHTDCIAAAPGVFYVFRQDADAQTFLASRTRHRLLPTSRPRRRQALYDAHREDLDALAAFITARGRLPAPEEAPGTADRLLRVFPSLRQAAATLRNITGHQDWDKDLEQARNQAEHDLLVYLALSSFRGRPKASELPKGIALDVRMLFGSYRKACSKADALLHGIADQRHLNNACSASKIGKLTADALYVHVTAVQALDPLLRVYEGCARALTGSVAECTIVKFSRMMTKVSYLSYPDFDTTPHPALTASLRADLRMLNVKLTDFRRSTNPPILHRKETFVPLDYLGRDKFVRLTKQEERAGLLLESATIGTRAGWEQRLQDRGYRLDGHRLIRTATATAPASLRSK</sequence>
<accession>A0A1C5AKZ1</accession>